<sequence length="421" mass="46852">MLTYLQIAVTTTLSEDTLKAAEPSLIRKEISDISLEDILDGDSGSHNVMVQESQSINDLALSSPESNMTGRITELDNYPISEALWASHGDDISIQYSGTPALKGNFVRCGHRTAQGVLADGWRPFTEIIYKDAAFGNFQISMLLSLLMDPVVCAWRSVCVNVSVKLIDEVPERSSVRVPKIQKIFGVIGILKLLAGSYVLVITNRECVGSYFGHPIFKVSSMKFYPCYISLSRTLLLKRSDDSTGKRKFCDRSSPVVTLHSNDRDSPVEKRKCKNDSHLVSTGPETPEQKSQSSSTNRKYLGRVLVLRKSVIWPLMPGRLTENDKEPYIEASKLDKERYIRETAAYEQHKNKETTTNPNLHRGLVPSMINFGAPSVIDHVTSQADTGSNIIPDAAFIESTVQIPNNGKTSNPIFQLLPWWV</sequence>
<evidence type="ECO:0000313" key="4">
    <source>
        <dbReference type="Proteomes" id="UP000826656"/>
    </source>
</evidence>
<comment type="caution">
    <text evidence="3">The sequence shown here is derived from an EMBL/GenBank/DDBJ whole genome shotgun (WGS) entry which is preliminary data.</text>
</comment>
<name>A0ABQ7WSS2_SOLTU</name>
<dbReference type="InterPro" id="IPR002013">
    <property type="entry name" value="SAC_dom"/>
</dbReference>
<organism evidence="3 4">
    <name type="scientific">Solanum tuberosum</name>
    <name type="common">Potato</name>
    <dbReference type="NCBI Taxonomy" id="4113"/>
    <lineage>
        <taxon>Eukaryota</taxon>
        <taxon>Viridiplantae</taxon>
        <taxon>Streptophyta</taxon>
        <taxon>Embryophyta</taxon>
        <taxon>Tracheophyta</taxon>
        <taxon>Spermatophyta</taxon>
        <taxon>Magnoliopsida</taxon>
        <taxon>eudicotyledons</taxon>
        <taxon>Gunneridae</taxon>
        <taxon>Pentapetalae</taxon>
        <taxon>asterids</taxon>
        <taxon>lamiids</taxon>
        <taxon>Solanales</taxon>
        <taxon>Solanaceae</taxon>
        <taxon>Solanoideae</taxon>
        <taxon>Solaneae</taxon>
        <taxon>Solanum</taxon>
    </lineage>
</organism>
<proteinExistence type="predicted"/>
<feature type="compositionally biased region" description="Basic and acidic residues" evidence="1">
    <location>
        <begin position="261"/>
        <end position="277"/>
    </location>
</feature>
<dbReference type="Proteomes" id="UP000826656">
    <property type="component" value="Unassembled WGS sequence"/>
</dbReference>
<dbReference type="PANTHER" id="PTHR45662">
    <property type="entry name" value="PHOSPHATIDYLINOSITIDE PHOSPHATASE SAC1"/>
    <property type="match status" value="1"/>
</dbReference>
<accession>A0ABQ7WSS2</accession>
<reference evidence="3 4" key="1">
    <citation type="journal article" date="2021" name="bioRxiv">
        <title>Chromosome-scale and haplotype-resolved genome assembly of a tetraploid potato cultivar.</title>
        <authorList>
            <person name="Sun H."/>
            <person name="Jiao W.-B."/>
            <person name="Krause K."/>
            <person name="Campoy J.A."/>
            <person name="Goel M."/>
            <person name="Folz-Donahue K."/>
            <person name="Kukat C."/>
            <person name="Huettel B."/>
            <person name="Schneeberger K."/>
        </authorList>
    </citation>
    <scope>NUCLEOTIDE SEQUENCE [LARGE SCALE GENOMIC DNA]</scope>
    <source>
        <strain evidence="3">SolTubOtavaFocal</strain>
        <tissue evidence="3">Leaves</tissue>
    </source>
</reference>
<feature type="region of interest" description="Disordered" evidence="1">
    <location>
        <begin position="258"/>
        <end position="297"/>
    </location>
</feature>
<keyword evidence="4" id="KW-1185">Reference proteome</keyword>
<dbReference type="Gene3D" id="1.10.30.10">
    <property type="entry name" value="High mobility group box domain"/>
    <property type="match status" value="1"/>
</dbReference>
<evidence type="ECO:0000256" key="1">
    <source>
        <dbReference type="SAM" id="MobiDB-lite"/>
    </source>
</evidence>
<dbReference type="Pfam" id="PF02383">
    <property type="entry name" value="Syja_N"/>
    <property type="match status" value="1"/>
</dbReference>
<dbReference type="SUPFAM" id="SSF47095">
    <property type="entry name" value="HMG-box"/>
    <property type="match status" value="1"/>
</dbReference>
<dbReference type="InterPro" id="IPR036910">
    <property type="entry name" value="HMG_box_dom_sf"/>
</dbReference>
<protein>
    <recommendedName>
        <fullName evidence="2">SAC domain-containing protein</fullName>
    </recommendedName>
</protein>
<gene>
    <name evidence="3" type="ORF">KY290_002701</name>
</gene>
<dbReference type="PANTHER" id="PTHR45662:SF13">
    <property type="entry name" value="PHOSPHOINOSITIDE PHOSPHATASE SAC6-LIKE"/>
    <property type="match status" value="1"/>
</dbReference>
<feature type="domain" description="SAC" evidence="2">
    <location>
        <begin position="185"/>
        <end position="264"/>
    </location>
</feature>
<feature type="compositionally biased region" description="Polar residues" evidence="1">
    <location>
        <begin position="278"/>
        <end position="297"/>
    </location>
</feature>
<dbReference type="EMBL" id="JAIVGD010000001">
    <property type="protein sequence ID" value="KAH0783103.1"/>
    <property type="molecule type" value="Genomic_DNA"/>
</dbReference>
<evidence type="ECO:0000259" key="2">
    <source>
        <dbReference type="Pfam" id="PF02383"/>
    </source>
</evidence>
<evidence type="ECO:0000313" key="3">
    <source>
        <dbReference type="EMBL" id="KAH0783103.1"/>
    </source>
</evidence>